<keyword evidence="3" id="KW-0378">Hydrolase</keyword>
<dbReference type="NCBIfam" id="TIGR01543">
    <property type="entry name" value="proheadase_HK97"/>
    <property type="match status" value="1"/>
</dbReference>
<protein>
    <submittedName>
        <fullName evidence="5">HK97 family phage prohead protease</fullName>
    </submittedName>
</protein>
<dbReference type="GO" id="GO:0006508">
    <property type="term" value="P:proteolysis"/>
    <property type="evidence" value="ECO:0007669"/>
    <property type="project" value="UniProtKB-KW"/>
</dbReference>
<dbReference type="AlphaFoldDB" id="A0A8T4IFV5"/>
<feature type="domain" description="Prohead serine protease" evidence="4">
    <location>
        <begin position="28"/>
        <end position="145"/>
    </location>
</feature>
<proteinExistence type="predicted"/>
<gene>
    <name evidence="5" type="ORF">J7S20_15380</name>
</gene>
<evidence type="ECO:0000256" key="1">
    <source>
        <dbReference type="ARBA" id="ARBA00022612"/>
    </source>
</evidence>
<dbReference type="Pfam" id="PF04586">
    <property type="entry name" value="Peptidase_S78"/>
    <property type="match status" value="1"/>
</dbReference>
<evidence type="ECO:0000313" key="6">
    <source>
        <dbReference type="Proteomes" id="UP000676996"/>
    </source>
</evidence>
<dbReference type="EMBL" id="JAGRQC010000005">
    <property type="protein sequence ID" value="MBR0553888.1"/>
    <property type="molecule type" value="Genomic_DNA"/>
</dbReference>
<reference evidence="5" key="1">
    <citation type="submission" date="2021-04" db="EMBL/GenBank/DDBJ databases">
        <title>Ouciella asimina sp. nov., isolated from the surface seawater in the hydrothermal field of Okinawa Trough.</title>
        <authorList>
            <person name="Shuang W."/>
        </authorList>
    </citation>
    <scope>NUCLEOTIDE SEQUENCE</scope>
    <source>
        <strain evidence="5">LXI357</strain>
    </source>
</reference>
<dbReference type="GO" id="GO:0008233">
    <property type="term" value="F:peptidase activity"/>
    <property type="evidence" value="ECO:0007669"/>
    <property type="project" value="UniProtKB-KW"/>
</dbReference>
<keyword evidence="2 5" id="KW-0645">Protease</keyword>
<dbReference type="RefSeq" id="WP_284055145.1">
    <property type="nucleotide sequence ID" value="NZ_JAGRQC010000005.1"/>
</dbReference>
<evidence type="ECO:0000256" key="2">
    <source>
        <dbReference type="ARBA" id="ARBA00022670"/>
    </source>
</evidence>
<comment type="caution">
    <text evidence="5">The sequence shown here is derived from an EMBL/GenBank/DDBJ whole genome shotgun (WGS) entry which is preliminary data.</text>
</comment>
<dbReference type="Proteomes" id="UP000676996">
    <property type="component" value="Unassembled WGS sequence"/>
</dbReference>
<dbReference type="InterPro" id="IPR054613">
    <property type="entry name" value="Peptidase_S78_dom"/>
</dbReference>
<evidence type="ECO:0000259" key="4">
    <source>
        <dbReference type="Pfam" id="PF04586"/>
    </source>
</evidence>
<keyword evidence="6" id="KW-1185">Reference proteome</keyword>
<keyword evidence="1" id="KW-1188">Viral release from host cell</keyword>
<name>A0A8T4IFV5_9SPHN</name>
<dbReference type="InterPro" id="IPR006433">
    <property type="entry name" value="Prohead_protease"/>
</dbReference>
<evidence type="ECO:0000313" key="5">
    <source>
        <dbReference type="EMBL" id="MBR0553888.1"/>
    </source>
</evidence>
<organism evidence="5 6">
    <name type="scientific">Stakelama marina</name>
    <dbReference type="NCBI Taxonomy" id="2826939"/>
    <lineage>
        <taxon>Bacteria</taxon>
        <taxon>Pseudomonadati</taxon>
        <taxon>Pseudomonadota</taxon>
        <taxon>Alphaproteobacteria</taxon>
        <taxon>Sphingomonadales</taxon>
        <taxon>Sphingomonadaceae</taxon>
        <taxon>Stakelama</taxon>
    </lineage>
</organism>
<evidence type="ECO:0000256" key="3">
    <source>
        <dbReference type="ARBA" id="ARBA00022801"/>
    </source>
</evidence>
<accession>A0A8T4IFV5</accession>
<dbReference type="SUPFAM" id="SSF50789">
    <property type="entry name" value="Herpes virus serine proteinase, assemblin"/>
    <property type="match status" value="1"/>
</dbReference>
<sequence length="158" mass="16533">MAELVFRGGPPPPSCGRSPSPCRGGYVRFAGYAAVFDAPDRGGDVVRRGAFAGAGREVPLLWQHKGKPVGRISVLGEDARGLRVIGAVDEAKLGRLVQRGAVTGLSFGYRARAIRRGTYRELVGLDLIEVSLVAQPMQPLARVHAVVGGGGAALSNFA</sequence>